<proteinExistence type="predicted"/>
<protein>
    <submittedName>
        <fullName evidence="1">Uncharacterized protein</fullName>
    </submittedName>
</protein>
<sequence length="90" mass="10127">MIRQTPVNKTGPRAFQPAQRVGRVTLFPLFELIKQVLKCCLELLVLSNVDAFFLAAWIAVLTSSGLTPEKSPSRESWFSIMRIGTYDRAV</sequence>
<keyword evidence="1" id="KW-0614">Plasmid</keyword>
<keyword evidence="2" id="KW-1185">Reference proteome</keyword>
<dbReference type="Proteomes" id="UP001059912">
    <property type="component" value="Plasmid unnamed2"/>
</dbReference>
<dbReference type="EMBL" id="CP050473">
    <property type="protein sequence ID" value="UTZ35125.1"/>
    <property type="molecule type" value="Genomic_DNA"/>
</dbReference>
<evidence type="ECO:0000313" key="1">
    <source>
        <dbReference type="EMBL" id="UTZ35125.1"/>
    </source>
</evidence>
<accession>A0ABY5ILF3</accession>
<dbReference type="RefSeq" id="WP_255905361.1">
    <property type="nucleotide sequence ID" value="NZ_CP050473.1"/>
</dbReference>
<gene>
    <name evidence="1" type="ORF">HB762_28090</name>
</gene>
<reference evidence="1" key="1">
    <citation type="submission" date="2020-03" db="EMBL/GenBank/DDBJ databases">
        <title>Five strains of Vibrio campbellii isolated from Mariana Trench.</title>
        <authorList>
            <person name="Liang J."/>
            <person name="Zhang X.-H."/>
        </authorList>
    </citation>
    <scope>NUCLEOTIDE SEQUENCE</scope>
    <source>
        <strain evidence="1">LJC013</strain>
        <plasmid evidence="1">unnamed2</plasmid>
    </source>
</reference>
<geneLocation type="plasmid" evidence="1 2">
    <name>unnamed2</name>
</geneLocation>
<evidence type="ECO:0000313" key="2">
    <source>
        <dbReference type="Proteomes" id="UP001059912"/>
    </source>
</evidence>
<organism evidence="1 2">
    <name type="scientific">Vibrio campbellii</name>
    <dbReference type="NCBI Taxonomy" id="680"/>
    <lineage>
        <taxon>Bacteria</taxon>
        <taxon>Pseudomonadati</taxon>
        <taxon>Pseudomonadota</taxon>
        <taxon>Gammaproteobacteria</taxon>
        <taxon>Vibrionales</taxon>
        <taxon>Vibrionaceae</taxon>
        <taxon>Vibrio</taxon>
    </lineage>
</organism>
<name>A0ABY5ILF3_9VIBR</name>